<feature type="signal peptide" evidence="6">
    <location>
        <begin position="1"/>
        <end position="17"/>
    </location>
</feature>
<proteinExistence type="inferred from homology"/>
<evidence type="ECO:0000256" key="4">
    <source>
        <dbReference type="PIRSR" id="PIRSR000303-1"/>
    </source>
</evidence>
<dbReference type="PANTHER" id="PTHR11592:SF78">
    <property type="entry name" value="GLUTATHIONE PEROXIDASE"/>
    <property type="match status" value="1"/>
</dbReference>
<dbReference type="AlphaFoldDB" id="A0A4R7RL06"/>
<dbReference type="PIRSF" id="PIRSF000303">
    <property type="entry name" value="Glutathion_perox"/>
    <property type="match status" value="1"/>
</dbReference>
<gene>
    <name evidence="8" type="ORF">EI77_04118</name>
</gene>
<feature type="chain" id="PRO_5020224932" description="Glutathione peroxidase" evidence="6">
    <location>
        <begin position="18"/>
        <end position="172"/>
    </location>
</feature>
<dbReference type="OrthoDB" id="9789406at2"/>
<dbReference type="InterPro" id="IPR000889">
    <property type="entry name" value="Glutathione_peroxidase"/>
</dbReference>
<dbReference type="CDD" id="cd00340">
    <property type="entry name" value="GSH_Peroxidase"/>
    <property type="match status" value="1"/>
</dbReference>
<evidence type="ECO:0000256" key="6">
    <source>
        <dbReference type="SAM" id="SignalP"/>
    </source>
</evidence>
<dbReference type="InterPro" id="IPR036249">
    <property type="entry name" value="Thioredoxin-like_sf"/>
</dbReference>
<dbReference type="PANTHER" id="PTHR11592">
    <property type="entry name" value="GLUTATHIONE PEROXIDASE"/>
    <property type="match status" value="1"/>
</dbReference>
<dbReference type="RefSeq" id="WP_133797108.1">
    <property type="nucleotide sequence ID" value="NZ_SOCA01000011.1"/>
</dbReference>
<keyword evidence="3 5" id="KW-0560">Oxidoreductase</keyword>
<evidence type="ECO:0000313" key="9">
    <source>
        <dbReference type="Proteomes" id="UP000295662"/>
    </source>
</evidence>
<dbReference type="PROSITE" id="PS51352">
    <property type="entry name" value="THIOREDOXIN_2"/>
    <property type="match status" value="1"/>
</dbReference>
<keyword evidence="9" id="KW-1185">Reference proteome</keyword>
<evidence type="ECO:0000256" key="1">
    <source>
        <dbReference type="ARBA" id="ARBA00006926"/>
    </source>
</evidence>
<name>A0A4R7RL06_9BACT</name>
<comment type="similarity">
    <text evidence="1 5">Belongs to the glutathione peroxidase family.</text>
</comment>
<feature type="active site" evidence="4">
    <location>
        <position position="52"/>
    </location>
</feature>
<organism evidence="8 9">
    <name type="scientific">Prosthecobacter fusiformis</name>
    <dbReference type="NCBI Taxonomy" id="48464"/>
    <lineage>
        <taxon>Bacteria</taxon>
        <taxon>Pseudomonadati</taxon>
        <taxon>Verrucomicrobiota</taxon>
        <taxon>Verrucomicrobiia</taxon>
        <taxon>Verrucomicrobiales</taxon>
        <taxon>Verrucomicrobiaceae</taxon>
        <taxon>Prosthecobacter</taxon>
    </lineage>
</organism>
<feature type="domain" description="Thioredoxin" evidence="7">
    <location>
        <begin position="14"/>
        <end position="171"/>
    </location>
</feature>
<evidence type="ECO:0000256" key="3">
    <source>
        <dbReference type="ARBA" id="ARBA00023002"/>
    </source>
</evidence>
<keyword evidence="2 5" id="KW-0575">Peroxidase</keyword>
<evidence type="ECO:0000313" key="8">
    <source>
        <dbReference type="EMBL" id="TDU64232.1"/>
    </source>
</evidence>
<dbReference type="SUPFAM" id="SSF52833">
    <property type="entry name" value="Thioredoxin-like"/>
    <property type="match status" value="1"/>
</dbReference>
<dbReference type="FunFam" id="3.40.30.10:FF:000010">
    <property type="entry name" value="Glutathione peroxidase"/>
    <property type="match status" value="1"/>
</dbReference>
<dbReference type="InterPro" id="IPR029759">
    <property type="entry name" value="GPX_AS"/>
</dbReference>
<dbReference type="Proteomes" id="UP000295662">
    <property type="component" value="Unassembled WGS sequence"/>
</dbReference>
<evidence type="ECO:0000256" key="5">
    <source>
        <dbReference type="RuleBase" id="RU000499"/>
    </source>
</evidence>
<comment type="caution">
    <text evidence="8">The sequence shown here is derived from an EMBL/GenBank/DDBJ whole genome shotgun (WGS) entry which is preliminary data.</text>
</comment>
<reference evidence="8 9" key="1">
    <citation type="submission" date="2019-03" db="EMBL/GenBank/DDBJ databases">
        <title>Genomic Encyclopedia of Archaeal and Bacterial Type Strains, Phase II (KMG-II): from individual species to whole genera.</title>
        <authorList>
            <person name="Goeker M."/>
        </authorList>
    </citation>
    <scope>NUCLEOTIDE SEQUENCE [LARGE SCALE GENOMIC DNA]</scope>
    <source>
        <strain evidence="8 9">ATCC 25309</strain>
    </source>
</reference>
<protein>
    <recommendedName>
        <fullName evidence="5">Glutathione peroxidase</fullName>
    </recommendedName>
</protein>
<dbReference type="GO" id="GO:0034599">
    <property type="term" value="P:cellular response to oxidative stress"/>
    <property type="evidence" value="ECO:0007669"/>
    <property type="project" value="TreeGrafter"/>
</dbReference>
<dbReference type="PROSITE" id="PS51355">
    <property type="entry name" value="GLUTATHIONE_PEROXID_3"/>
    <property type="match status" value="1"/>
</dbReference>
<dbReference type="Pfam" id="PF00255">
    <property type="entry name" value="GSHPx"/>
    <property type="match status" value="1"/>
</dbReference>
<keyword evidence="6" id="KW-0732">Signal</keyword>
<accession>A0A4R7RL06</accession>
<evidence type="ECO:0000259" key="7">
    <source>
        <dbReference type="PROSITE" id="PS51352"/>
    </source>
</evidence>
<dbReference type="GO" id="GO:0004601">
    <property type="term" value="F:peroxidase activity"/>
    <property type="evidence" value="ECO:0007669"/>
    <property type="project" value="UniProtKB-KW"/>
</dbReference>
<dbReference type="PROSITE" id="PS00460">
    <property type="entry name" value="GLUTATHIONE_PEROXID_1"/>
    <property type="match status" value="1"/>
</dbReference>
<dbReference type="EMBL" id="SOCA01000011">
    <property type="protein sequence ID" value="TDU64232.1"/>
    <property type="molecule type" value="Genomic_DNA"/>
</dbReference>
<dbReference type="PRINTS" id="PR01011">
    <property type="entry name" value="GLUTPROXDASE"/>
</dbReference>
<evidence type="ECO:0000256" key="2">
    <source>
        <dbReference type="ARBA" id="ARBA00022559"/>
    </source>
</evidence>
<sequence>MKLLFTFLFMTALTSFAADVRDIPLKTIEGKEVTLKDYKDKVLLIVNVASECGYTGQYSGLQALHERYAKEGFAVLGFPCNDFGGQEPGSEAEIQTFCTSRYQVTFPMFAKVSITGEGKHPLFAVLAASGEVQWNFEKFLVGKDGQLIARYGSDAEPEGEEIEAAVKMALGK</sequence>
<dbReference type="InterPro" id="IPR013766">
    <property type="entry name" value="Thioredoxin_domain"/>
</dbReference>
<dbReference type="Gene3D" id="3.40.30.10">
    <property type="entry name" value="Glutaredoxin"/>
    <property type="match status" value="1"/>
</dbReference>